<name>A0A1Y5SGX9_9PROT</name>
<dbReference type="InterPro" id="IPR042272">
    <property type="entry name" value="ATP12_ATP_synth-F1-assembly_N"/>
</dbReference>
<dbReference type="EMBL" id="FWFR01000001">
    <property type="protein sequence ID" value="SLN40538.1"/>
    <property type="molecule type" value="Genomic_DNA"/>
</dbReference>
<evidence type="ECO:0000256" key="2">
    <source>
        <dbReference type="ARBA" id="ARBA00022946"/>
    </source>
</evidence>
<protein>
    <submittedName>
        <fullName evidence="4">ATP12 chaperone protein</fullName>
    </submittedName>
</protein>
<dbReference type="OrthoDB" id="9797825at2"/>
<dbReference type="Gene3D" id="1.10.3580.10">
    <property type="entry name" value="ATP12 ATPase"/>
    <property type="match status" value="1"/>
</dbReference>
<keyword evidence="5" id="KW-1185">Reference proteome</keyword>
<dbReference type="PANTHER" id="PTHR21013">
    <property type="entry name" value="ATP SYNTHASE MITOCHONDRIAL F1 COMPLEX ASSEMBLY FACTOR 2/ATP12 PROTEIN, MITOCHONDRIAL PRECURSOR"/>
    <property type="match status" value="1"/>
</dbReference>
<sequence length="241" mass="26636">MSAAAAKRFYREVAVVEATAEEGADGHGVALDGRPLRTPARRPLILPTRALAEAVASEWAGQQDRIDPHSMPMMRLAATALDRVVDERRRVLAEMAAYGENDLLCYRVESPVELVAKQAEAWDPLLAWLRRRYDIGLRVTSALVHVPQETAARAAFERIVDAFDPMRISALHNVTTITGSLVLALALAAREIDAEQTFELGEIEESYQIGLWGEDAEAMARRGARRETLADCARFLDLLDS</sequence>
<dbReference type="SUPFAM" id="SSF160909">
    <property type="entry name" value="ATP12-like"/>
    <property type="match status" value="1"/>
</dbReference>
<organism evidence="4 5">
    <name type="scientific">Oceanibacterium hippocampi</name>
    <dbReference type="NCBI Taxonomy" id="745714"/>
    <lineage>
        <taxon>Bacteria</taxon>
        <taxon>Pseudomonadati</taxon>
        <taxon>Pseudomonadota</taxon>
        <taxon>Alphaproteobacteria</taxon>
        <taxon>Sneathiellales</taxon>
        <taxon>Sneathiellaceae</taxon>
        <taxon>Oceanibacterium</taxon>
    </lineage>
</organism>
<dbReference type="Pfam" id="PF07542">
    <property type="entry name" value="ATP12"/>
    <property type="match status" value="1"/>
</dbReference>
<dbReference type="PANTHER" id="PTHR21013:SF10">
    <property type="entry name" value="ATP SYNTHASE MITOCHONDRIAL F1 COMPLEX ASSEMBLY FACTOR 2"/>
    <property type="match status" value="1"/>
</dbReference>
<proteinExistence type="inferred from homology"/>
<evidence type="ECO:0000313" key="4">
    <source>
        <dbReference type="EMBL" id="SLN40538.1"/>
    </source>
</evidence>
<dbReference type="AlphaFoldDB" id="A0A1Y5SGX9"/>
<dbReference type="Gene3D" id="3.30.2180.10">
    <property type="entry name" value="ATP12-like"/>
    <property type="match status" value="1"/>
</dbReference>
<gene>
    <name evidence="4" type="ORF">OCH7691_01716</name>
</gene>
<comment type="similarity">
    <text evidence="1">Belongs to the ATP12 family.</text>
</comment>
<dbReference type="InterPro" id="IPR023335">
    <property type="entry name" value="ATP12_ortho_dom_sf"/>
</dbReference>
<dbReference type="InterPro" id="IPR011419">
    <property type="entry name" value="ATP12_ATP_synth-F1-assembly"/>
</dbReference>
<evidence type="ECO:0000256" key="3">
    <source>
        <dbReference type="ARBA" id="ARBA00023186"/>
    </source>
</evidence>
<dbReference type="InParanoid" id="A0A1Y5SGX9"/>
<dbReference type="Proteomes" id="UP000193200">
    <property type="component" value="Unassembled WGS sequence"/>
</dbReference>
<evidence type="ECO:0000313" key="5">
    <source>
        <dbReference type="Proteomes" id="UP000193200"/>
    </source>
</evidence>
<keyword evidence="3" id="KW-0143">Chaperone</keyword>
<evidence type="ECO:0000256" key="1">
    <source>
        <dbReference type="ARBA" id="ARBA00008231"/>
    </source>
</evidence>
<dbReference type="GO" id="GO:0043461">
    <property type="term" value="P:proton-transporting ATP synthase complex assembly"/>
    <property type="evidence" value="ECO:0007669"/>
    <property type="project" value="InterPro"/>
</dbReference>
<accession>A0A1Y5SGX9</accession>
<reference evidence="4 5" key="1">
    <citation type="submission" date="2017-03" db="EMBL/GenBank/DDBJ databases">
        <authorList>
            <person name="Afonso C.L."/>
            <person name="Miller P.J."/>
            <person name="Scott M.A."/>
            <person name="Spackman E."/>
            <person name="Goraichik I."/>
            <person name="Dimitrov K.M."/>
            <person name="Suarez D.L."/>
            <person name="Swayne D.E."/>
        </authorList>
    </citation>
    <scope>NUCLEOTIDE SEQUENCE [LARGE SCALE GENOMIC DNA]</scope>
    <source>
        <strain evidence="4 5">CECT 7691</strain>
    </source>
</reference>
<keyword evidence="2" id="KW-0809">Transit peptide</keyword>
<dbReference type="RefSeq" id="WP_085882920.1">
    <property type="nucleotide sequence ID" value="NZ_FWFR01000001.1"/>
</dbReference>